<feature type="compositionally biased region" description="Basic and acidic residues" evidence="6">
    <location>
        <begin position="907"/>
        <end position="917"/>
    </location>
</feature>
<evidence type="ECO:0000256" key="2">
    <source>
        <dbReference type="ARBA" id="ARBA00023015"/>
    </source>
</evidence>
<dbReference type="AlphaFoldDB" id="A0A834TX05"/>
<dbReference type="OrthoDB" id="10072024at2759"/>
<keyword evidence="5" id="KW-0539">Nucleus</keyword>
<dbReference type="InterPro" id="IPR016177">
    <property type="entry name" value="DNA-bd_dom_sf"/>
</dbReference>
<dbReference type="PANTHER" id="PTHR34067">
    <property type="entry name" value="OS04G0193200 PROTEIN"/>
    <property type="match status" value="1"/>
</dbReference>
<feature type="domain" description="MBD" evidence="7">
    <location>
        <begin position="28"/>
        <end position="98"/>
    </location>
</feature>
<evidence type="ECO:0000256" key="6">
    <source>
        <dbReference type="SAM" id="MobiDB-lite"/>
    </source>
</evidence>
<evidence type="ECO:0000256" key="4">
    <source>
        <dbReference type="ARBA" id="ARBA00023163"/>
    </source>
</evidence>
<dbReference type="GO" id="GO:0003677">
    <property type="term" value="F:DNA binding"/>
    <property type="evidence" value="ECO:0007669"/>
    <property type="project" value="UniProtKB-KW"/>
</dbReference>
<keyword evidence="9" id="KW-1185">Reference proteome</keyword>
<dbReference type="InterPro" id="IPR001739">
    <property type="entry name" value="Methyl_CpG_DNA-bd"/>
</dbReference>
<feature type="region of interest" description="Disordered" evidence="6">
    <location>
        <begin position="487"/>
        <end position="529"/>
    </location>
</feature>
<feature type="region of interest" description="Disordered" evidence="6">
    <location>
        <begin position="1104"/>
        <end position="1137"/>
    </location>
</feature>
<dbReference type="Pfam" id="PF01429">
    <property type="entry name" value="MBD"/>
    <property type="match status" value="1"/>
</dbReference>
<evidence type="ECO:0000259" key="7">
    <source>
        <dbReference type="PROSITE" id="PS50982"/>
    </source>
</evidence>
<name>A0A834TX05_9FABA</name>
<comment type="subcellular location">
    <subcellularLocation>
        <location evidence="1">Nucleus</location>
    </subcellularLocation>
</comment>
<dbReference type="SUPFAM" id="SSF54171">
    <property type="entry name" value="DNA-binding domain"/>
    <property type="match status" value="1"/>
</dbReference>
<feature type="compositionally biased region" description="Polar residues" evidence="6">
    <location>
        <begin position="227"/>
        <end position="238"/>
    </location>
</feature>
<proteinExistence type="predicted"/>
<evidence type="ECO:0000256" key="1">
    <source>
        <dbReference type="ARBA" id="ARBA00004123"/>
    </source>
</evidence>
<protein>
    <submittedName>
        <fullName evidence="8">Methyl-CpG-binding domain-containing protein 13-like isoform X1</fullName>
    </submittedName>
</protein>
<keyword evidence="3" id="KW-0238">DNA-binding</keyword>
<feature type="compositionally biased region" description="Low complexity" evidence="6">
    <location>
        <begin position="404"/>
        <end position="416"/>
    </location>
</feature>
<feature type="region of interest" description="Disordered" evidence="6">
    <location>
        <begin position="693"/>
        <end position="712"/>
    </location>
</feature>
<dbReference type="GO" id="GO:0005634">
    <property type="term" value="C:nucleus"/>
    <property type="evidence" value="ECO:0007669"/>
    <property type="project" value="UniProtKB-SubCell"/>
</dbReference>
<sequence length="1137" mass="125845">MGRTDLEKSEAINGWISRNTNRNSLQFLERGNEHPEWLPDGWNVDFKTRKSGPNMGAGYKCYINPLNGHKFYSKPEVLRYLETVNGSNCTFKNKKGCTVEPSLSNPSYAAKRQKLKHSASEQLFAGKEASDKGILEFSDGSSSKKEYNAKMSAENMVAPVPTDKTVVKMHSQEDTATNHAEIKECYTEKVNEENHSAPSISKKKKELNVPQRFSRRLAGIGLDEAANTVTSEQGSQLPKGNLRAPEYKSRRRSKKSEDSAVLLQQSEGGPAMELADKVSTYMNAPLSGDSSIESTNYSKIPPIIDEQLENRTAVGVYTEKKSPQHLNIVPKIESVHKMCGFQFSKPEHQYSPSLDFSATSLEVARKTITGELPAMGDPHSGNGLAPEVNFTKENKLHVSQIGNSGVSESSIKSNKSSTKKEHHNPCRASKRIAGIEPDVITNSIDCKRAPEYKSRRRSKKSEVSAVLLQQSDGGPAMEHADHVSSYINAPLSGDSSIESRKYSKIPPITDEQPENLGDEKMNDEKSEPQQSIASLYSWSDPCLEFAIKTLTGVLPIDDSVGSGPNLAPGIDLFEKSKSFECAKESSRDGNLQVNLKKSKNKKVPRLPRRLSNRLAGHEPELVPALRALEYSSRKSRKDKPTEAVVLTNGESVQLDASKETKLTLDASDSLKSRIIEEPSNKCEKSYEVQTVEESSKSEKLYETENVPKEQQQKLETEAGSETQLCSPVEKAIQHTSGSLETRVLEDSSNKSGKTYEAQTVGEPNKSGKLYECLTEVNSKTKLSLPYGKETEHIILASGSLETKLFEDSTNKSEQSYKAQTVFNERQKLEAENFVDVRSEPETCLPFADFWSDPCLEFAIKTLTGALPVDAAAEILPVVIPDISKPTTNKTHDQPVKELLHSIDEESHYRQSQKKKETNLVSQPSEQLLRQPEMSSSSIFCENASKFVNSVSYNSVEADLKSNLDDGESLREEAGIIRKLAHQHRNGNMLIHEEPPKKIQEVLGVKAFPAEQPEFGTPILSNVNLESEFCSPFMDSWSDPCLEFAFKTLTGAITVEENLPIQGCFQESVSWREQSDSGPALPDFGSTSFSQSDIASYYDVGDKSLPLPGQQSSTSLNGCAGYDPKEDYSRFSKDFQGR</sequence>
<organism evidence="8 9">
    <name type="scientific">Senna tora</name>
    <dbReference type="NCBI Taxonomy" id="362788"/>
    <lineage>
        <taxon>Eukaryota</taxon>
        <taxon>Viridiplantae</taxon>
        <taxon>Streptophyta</taxon>
        <taxon>Embryophyta</taxon>
        <taxon>Tracheophyta</taxon>
        <taxon>Spermatophyta</taxon>
        <taxon>Magnoliopsida</taxon>
        <taxon>eudicotyledons</taxon>
        <taxon>Gunneridae</taxon>
        <taxon>Pentapetalae</taxon>
        <taxon>rosids</taxon>
        <taxon>fabids</taxon>
        <taxon>Fabales</taxon>
        <taxon>Fabaceae</taxon>
        <taxon>Caesalpinioideae</taxon>
        <taxon>Cassia clade</taxon>
        <taxon>Senna</taxon>
    </lineage>
</organism>
<dbReference type="PROSITE" id="PS50982">
    <property type="entry name" value="MBD"/>
    <property type="match status" value="1"/>
</dbReference>
<dbReference type="EMBL" id="JAAIUW010000006">
    <property type="protein sequence ID" value="KAF7828301.1"/>
    <property type="molecule type" value="Genomic_DNA"/>
</dbReference>
<dbReference type="Gene3D" id="3.30.890.10">
    <property type="entry name" value="Methyl-cpg-binding Protein 2, Chain A"/>
    <property type="match status" value="1"/>
</dbReference>
<dbReference type="InterPro" id="IPR038945">
    <property type="entry name" value="MBD13-like"/>
</dbReference>
<feature type="region of interest" description="Disordered" evidence="6">
    <location>
        <begin position="227"/>
        <end position="260"/>
    </location>
</feature>
<reference evidence="8" key="1">
    <citation type="submission" date="2020-09" db="EMBL/GenBank/DDBJ databases">
        <title>Genome-Enabled Discovery of Anthraquinone Biosynthesis in Senna tora.</title>
        <authorList>
            <person name="Kang S.-H."/>
            <person name="Pandey R.P."/>
            <person name="Lee C.-M."/>
            <person name="Sim J.-S."/>
            <person name="Jeong J.-T."/>
            <person name="Choi B.-S."/>
            <person name="Jung M."/>
            <person name="Ginzburg D."/>
            <person name="Zhao K."/>
            <person name="Won S.Y."/>
            <person name="Oh T.-J."/>
            <person name="Yu Y."/>
            <person name="Kim N.-H."/>
            <person name="Lee O.R."/>
            <person name="Lee T.-H."/>
            <person name="Bashyal P."/>
            <person name="Kim T.-S."/>
            <person name="Lee W.-H."/>
            <person name="Kawkins C."/>
            <person name="Kim C.-K."/>
            <person name="Kim J.S."/>
            <person name="Ahn B.O."/>
            <person name="Rhee S.Y."/>
            <person name="Sohng J.K."/>
        </authorList>
    </citation>
    <scope>NUCLEOTIDE SEQUENCE</scope>
    <source>
        <tissue evidence="8">Leaf</tissue>
    </source>
</reference>
<accession>A0A834TX05</accession>
<feature type="compositionally biased region" description="Polar residues" evidence="6">
    <location>
        <begin position="918"/>
        <end position="927"/>
    </location>
</feature>
<feature type="region of interest" description="Disordered" evidence="6">
    <location>
        <begin position="400"/>
        <end position="426"/>
    </location>
</feature>
<feature type="compositionally biased region" description="Basic and acidic residues" evidence="6">
    <location>
        <begin position="1122"/>
        <end position="1137"/>
    </location>
</feature>
<keyword evidence="2" id="KW-0805">Transcription regulation</keyword>
<gene>
    <name evidence="8" type="ORF">G2W53_019465</name>
</gene>
<evidence type="ECO:0000256" key="3">
    <source>
        <dbReference type="ARBA" id="ARBA00023125"/>
    </source>
</evidence>
<feature type="region of interest" description="Disordered" evidence="6">
    <location>
        <begin position="907"/>
        <end position="927"/>
    </location>
</feature>
<evidence type="ECO:0000313" key="9">
    <source>
        <dbReference type="Proteomes" id="UP000634136"/>
    </source>
</evidence>
<dbReference type="Proteomes" id="UP000634136">
    <property type="component" value="Unassembled WGS sequence"/>
</dbReference>
<feature type="compositionally biased region" description="Basic and acidic residues" evidence="6">
    <location>
        <begin position="517"/>
        <end position="527"/>
    </location>
</feature>
<evidence type="ECO:0000313" key="8">
    <source>
        <dbReference type="EMBL" id="KAF7828301.1"/>
    </source>
</evidence>
<comment type="caution">
    <text evidence="8">The sequence shown here is derived from an EMBL/GenBank/DDBJ whole genome shotgun (WGS) entry which is preliminary data.</text>
</comment>
<evidence type="ECO:0000256" key="5">
    <source>
        <dbReference type="ARBA" id="ARBA00023242"/>
    </source>
</evidence>
<keyword evidence="4" id="KW-0804">Transcription</keyword>
<dbReference type="PANTHER" id="PTHR34067:SF20">
    <property type="entry name" value="OS08G0206700 PROTEIN"/>
    <property type="match status" value="1"/>
</dbReference>